<dbReference type="Proteomes" id="UP000001916">
    <property type="component" value="Chromosome"/>
</dbReference>
<dbReference type="AlphaFoldDB" id="D7BBW8"/>
<dbReference type="RefSeq" id="WP_013157350.1">
    <property type="nucleotide sequence ID" value="NC_014212.1"/>
</dbReference>
<organism evidence="1 2">
    <name type="scientific">Allomeiothermus silvanus (strain ATCC 700542 / DSM 9946 / NBRC 106475 / NCIMB 13440 / VI-R2)</name>
    <name type="common">Thermus silvanus</name>
    <dbReference type="NCBI Taxonomy" id="526227"/>
    <lineage>
        <taxon>Bacteria</taxon>
        <taxon>Thermotogati</taxon>
        <taxon>Deinococcota</taxon>
        <taxon>Deinococci</taxon>
        <taxon>Thermales</taxon>
        <taxon>Thermaceae</taxon>
        <taxon>Allomeiothermus</taxon>
    </lineage>
</organism>
<name>D7BBW8_ALLS1</name>
<dbReference type="OrthoDB" id="25771at2"/>
<proteinExistence type="predicted"/>
<sequence length="211" mass="23229">MAVQQAIACVDLENWLSEALQQRTRSFQDELGTTYAYLEGAYGGETLLLWLPRGTLGEVVSALLPHSFKGRMVLAIDASPGHAVPFARALYWVAPRRVLLVQPGHSGVGFRTPGQKEIAEGEWVPWSDERSARTLRVMAPTGVEYLETRCYPPCEAEPPHPDLPEIPGPHLLGFGWERGIPTYGLGLVGLSESLGALLSNWRLLKESGWKV</sequence>
<evidence type="ECO:0000313" key="2">
    <source>
        <dbReference type="Proteomes" id="UP000001916"/>
    </source>
</evidence>
<accession>D7BBW8</accession>
<gene>
    <name evidence="1" type="ordered locus">Mesil_0852</name>
</gene>
<dbReference type="HOGENOM" id="CLU_1330632_0_0_0"/>
<dbReference type="eggNOG" id="ENOG50338XT">
    <property type="taxonomic scope" value="Bacteria"/>
</dbReference>
<dbReference type="KEGG" id="msv:Mesil_0852"/>
<evidence type="ECO:0000313" key="1">
    <source>
        <dbReference type="EMBL" id="ADH62764.1"/>
    </source>
</evidence>
<dbReference type="STRING" id="526227.Mesil_0852"/>
<keyword evidence="2" id="KW-1185">Reference proteome</keyword>
<protein>
    <submittedName>
        <fullName evidence="1">Uncharacterized protein</fullName>
    </submittedName>
</protein>
<reference evidence="1 2" key="1">
    <citation type="journal article" date="2010" name="Stand. Genomic Sci.">
        <title>Complete genome sequence of Meiothermus silvanus type strain (VI-R2).</title>
        <authorList>
            <person name="Sikorski J."/>
            <person name="Tindall B.J."/>
            <person name="Lowry S."/>
            <person name="Lucas S."/>
            <person name="Nolan M."/>
            <person name="Copeland A."/>
            <person name="Glavina Del Rio T."/>
            <person name="Tice H."/>
            <person name="Cheng J.F."/>
            <person name="Han C."/>
            <person name="Pitluck S."/>
            <person name="Liolios K."/>
            <person name="Ivanova N."/>
            <person name="Mavromatis K."/>
            <person name="Mikhailova N."/>
            <person name="Pati A."/>
            <person name="Goodwin L."/>
            <person name="Chen A."/>
            <person name="Palaniappan K."/>
            <person name="Land M."/>
            <person name="Hauser L."/>
            <person name="Chang Y.J."/>
            <person name="Jeffries C.D."/>
            <person name="Rohde M."/>
            <person name="Goker M."/>
            <person name="Woyke T."/>
            <person name="Bristow J."/>
            <person name="Eisen J.A."/>
            <person name="Markowitz V."/>
            <person name="Hugenholtz P."/>
            <person name="Kyrpides N.C."/>
            <person name="Klenk H.P."/>
            <person name="Lapidus A."/>
        </authorList>
    </citation>
    <scope>NUCLEOTIDE SEQUENCE [LARGE SCALE GENOMIC DNA]</scope>
    <source>
        <strain evidence="2">ATCC 700542 / DSM 9946 / VI-R2</strain>
    </source>
</reference>
<dbReference type="EMBL" id="CP002042">
    <property type="protein sequence ID" value="ADH62764.1"/>
    <property type="molecule type" value="Genomic_DNA"/>
</dbReference>